<feature type="transmembrane region" description="Helical" evidence="1">
    <location>
        <begin position="458"/>
        <end position="480"/>
    </location>
</feature>
<evidence type="ECO:0000313" key="3">
    <source>
        <dbReference type="Proteomes" id="UP001287282"/>
    </source>
</evidence>
<feature type="transmembrane region" description="Helical" evidence="1">
    <location>
        <begin position="986"/>
        <end position="1009"/>
    </location>
</feature>
<dbReference type="InterPro" id="IPR027463">
    <property type="entry name" value="AcrB_DN_DC_subdom"/>
</dbReference>
<dbReference type="Proteomes" id="UP001287282">
    <property type="component" value="Unassembled WGS sequence"/>
</dbReference>
<dbReference type="SUPFAM" id="SSF82866">
    <property type="entry name" value="Multidrug efflux transporter AcrB transmembrane domain"/>
    <property type="match status" value="2"/>
</dbReference>
<feature type="transmembrane region" description="Helical" evidence="1">
    <location>
        <begin position="382"/>
        <end position="405"/>
    </location>
</feature>
<dbReference type="Gene3D" id="1.20.1640.10">
    <property type="entry name" value="Multidrug efflux transporter AcrB transmembrane domain"/>
    <property type="match status" value="2"/>
</dbReference>
<dbReference type="Gene3D" id="3.30.70.1430">
    <property type="entry name" value="Multidrug efflux transporter AcrB pore domain"/>
    <property type="match status" value="2"/>
</dbReference>
<proteinExistence type="predicted"/>
<feature type="transmembrane region" description="Helical" evidence="1">
    <location>
        <begin position="356"/>
        <end position="376"/>
    </location>
</feature>
<keyword evidence="1" id="KW-1133">Transmembrane helix</keyword>
<protein>
    <submittedName>
        <fullName evidence="2">Efflux RND transporter permease subunit</fullName>
    </submittedName>
</protein>
<keyword evidence="1" id="KW-0812">Transmembrane</keyword>
<feature type="transmembrane region" description="Helical" evidence="1">
    <location>
        <begin position="884"/>
        <end position="904"/>
    </location>
</feature>
<feature type="transmembrane region" description="Helical" evidence="1">
    <location>
        <begin position="910"/>
        <end position="934"/>
    </location>
</feature>
<name>A0ABU3X996_9BACI</name>
<dbReference type="PANTHER" id="PTHR32063:SF18">
    <property type="entry name" value="CATION EFFLUX SYSTEM PROTEIN"/>
    <property type="match status" value="1"/>
</dbReference>
<dbReference type="Pfam" id="PF00873">
    <property type="entry name" value="ACR_tran"/>
    <property type="match status" value="1"/>
</dbReference>
<dbReference type="Gene3D" id="3.30.70.1440">
    <property type="entry name" value="Multidrug efflux transporter AcrB pore domain"/>
    <property type="match status" value="1"/>
</dbReference>
<organism evidence="2 3">
    <name type="scientific">Alkalihalophilus lindianensis</name>
    <dbReference type="NCBI Taxonomy" id="1630542"/>
    <lineage>
        <taxon>Bacteria</taxon>
        <taxon>Bacillati</taxon>
        <taxon>Bacillota</taxon>
        <taxon>Bacilli</taxon>
        <taxon>Bacillales</taxon>
        <taxon>Bacillaceae</taxon>
        <taxon>Alkalihalophilus</taxon>
    </lineage>
</organism>
<dbReference type="InterPro" id="IPR001036">
    <property type="entry name" value="Acrflvin-R"/>
</dbReference>
<dbReference type="Gene3D" id="3.30.70.1320">
    <property type="entry name" value="Multidrug efflux transporter AcrB pore domain like"/>
    <property type="match status" value="1"/>
</dbReference>
<accession>A0ABU3X996</accession>
<dbReference type="EMBL" id="JAWJBA010000002">
    <property type="protein sequence ID" value="MDV2684444.1"/>
    <property type="molecule type" value="Genomic_DNA"/>
</dbReference>
<feature type="transmembrane region" description="Helical" evidence="1">
    <location>
        <begin position="12"/>
        <end position="30"/>
    </location>
</feature>
<dbReference type="SUPFAM" id="SSF82693">
    <property type="entry name" value="Multidrug efflux transporter AcrB pore domain, PN1, PN2, PC1 and PC2 subdomains"/>
    <property type="match status" value="2"/>
</dbReference>
<sequence>MISWLIRKRKITILFFIMFTLVGVLSFLQLPQREIPEIDPPIAQVTTVYPGASSEQVEQNVTDLLEESLSQIPEIASLTSVSSPGLSFLTVELEEGLDTDQIWNEVRQRVTDAQAEFPDDANAPIFNNELSTQGLATYQLTFDNPDLVPEVDALLDRWNTRLNELPDIVSMQTQGTLEKEILIEVDPEELADAGISTDQLIGALNGEISAVPPGEWKTDAYNYRVELETFTNLSDLETLPVGVDGEGEMIQFGDVASINETFKPVTEKVAFEGEEAISLTFSLKQGASVTSAQNELNGFVDRIEAELPEGVEMTLLYTQADLVNELFRDLAISFAIAVVSVLIVCSLGLNVSTALSVALAIPVSLSLGAIVLPFIGVDLNQISLIAFIIALGILVDDGIVVNENIERRLQMGETPINAAINGTKEVAVSVLTSTLTVVFTFLPLMLLPGAAGGFIRPLPAVLIATMIASTFVALFLIPIYRSIKEKTASPTRRSERKPAGFLGGTFDKAAGFYGKRMMRGVTKRPLLVVVTGFLLGTAAYALIPFIPLEFFPDTDREEVFVEVTLPEGTALGATEEQAEELEAWLYDVDHVRSVSTYVGTDIPRLFGAGGGGASGENAANFLVFIDREQYSTRETMNNWNKTLPEQFPDLNINVSMIESGPPVGAPIAIEISGEDFETLREMSAEVKDILAATDGVANVDDDVGENVETIQVTPDRDALEENGLSSDDIATALRLVGEGLPLGQLQQPGELIDMRMVFGTIDSLTVDVLEDITVEGMTGESIALADVVTTEEVTSDPRIPHANTIPTITVRAYPNERSSDEILADARADLDAVTANDAAYNLSIGGETSARTDVFIDIGKIFIVVVFLILIVIAIQFYSLTLPILILSTVYLAIAGALIGLFITQTGLGFMSMMGAVSLAGIVVRNGIVLIEFIEQRRKEGVDPREAVMLAAEQRFRPIVLTSLTSIAGLLPVALGNSTLFKPLGIAIVSGLIFSTLLTLFIVPALYLLQSNVRQRIRARRAS</sequence>
<keyword evidence="1" id="KW-0472">Membrane</keyword>
<feature type="transmembrane region" description="Helical" evidence="1">
    <location>
        <begin position="330"/>
        <end position="349"/>
    </location>
</feature>
<dbReference type="SUPFAM" id="SSF82714">
    <property type="entry name" value="Multidrug efflux transporter AcrB TolC docking domain, DN and DC subdomains"/>
    <property type="match status" value="2"/>
</dbReference>
<dbReference type="RefSeq" id="WP_317121674.1">
    <property type="nucleotide sequence ID" value="NZ_JAWJBA010000002.1"/>
</dbReference>
<dbReference type="PANTHER" id="PTHR32063">
    <property type="match status" value="1"/>
</dbReference>
<dbReference type="PRINTS" id="PR00702">
    <property type="entry name" value="ACRIFLAVINRP"/>
</dbReference>
<feature type="transmembrane region" description="Helical" evidence="1">
    <location>
        <begin position="858"/>
        <end position="877"/>
    </location>
</feature>
<evidence type="ECO:0000313" key="2">
    <source>
        <dbReference type="EMBL" id="MDV2684444.1"/>
    </source>
</evidence>
<feature type="transmembrane region" description="Helical" evidence="1">
    <location>
        <begin position="525"/>
        <end position="546"/>
    </location>
</feature>
<reference evidence="2 3" key="1">
    <citation type="submission" date="2023-10" db="EMBL/GenBank/DDBJ databases">
        <title>Screening of Alkalihalobacillus lindianensis BZ-TG-R113 and Its Alleviation of Salt Stress on Rapeseed Growth.</title>
        <authorList>
            <person name="Zhao B."/>
            <person name="Guo T."/>
        </authorList>
    </citation>
    <scope>NUCLEOTIDE SEQUENCE [LARGE SCALE GENOMIC DNA]</scope>
    <source>
        <strain evidence="2 3">BZ-TG-R113</strain>
    </source>
</reference>
<gene>
    <name evidence="2" type="ORF">RYX56_08680</name>
</gene>
<dbReference type="Gene3D" id="3.30.2090.10">
    <property type="entry name" value="Multidrug efflux transporter AcrB TolC docking domain, DN and DC subdomains"/>
    <property type="match status" value="2"/>
</dbReference>
<feature type="transmembrane region" description="Helical" evidence="1">
    <location>
        <begin position="426"/>
        <end position="446"/>
    </location>
</feature>
<comment type="caution">
    <text evidence="2">The sequence shown here is derived from an EMBL/GenBank/DDBJ whole genome shotgun (WGS) entry which is preliminary data.</text>
</comment>
<feature type="transmembrane region" description="Helical" evidence="1">
    <location>
        <begin position="955"/>
        <end position="974"/>
    </location>
</feature>
<evidence type="ECO:0000256" key="1">
    <source>
        <dbReference type="SAM" id="Phobius"/>
    </source>
</evidence>
<keyword evidence="3" id="KW-1185">Reference proteome</keyword>